<evidence type="ECO:0000256" key="20">
    <source>
        <dbReference type="ARBA" id="ARBA00030754"/>
    </source>
</evidence>
<evidence type="ECO:0000313" key="24">
    <source>
        <dbReference type="EMBL" id="AJP36345.1"/>
    </source>
</evidence>
<evidence type="ECO:0000256" key="9">
    <source>
        <dbReference type="ARBA" id="ARBA00022705"/>
    </source>
</evidence>
<keyword evidence="25" id="KW-1185">Reference proteome</keyword>
<dbReference type="GO" id="GO:0004519">
    <property type="term" value="F:endonuclease activity"/>
    <property type="evidence" value="ECO:0007669"/>
    <property type="project" value="UniProtKB-KW"/>
</dbReference>
<dbReference type="GO" id="GO:0005524">
    <property type="term" value="F:ATP binding"/>
    <property type="evidence" value="ECO:0007669"/>
    <property type="project" value="UniProtKB-KW"/>
</dbReference>
<dbReference type="SUPFAM" id="SSF52540">
    <property type="entry name" value="P-loop containing nucleoside triphosphate hydrolases"/>
    <property type="match status" value="1"/>
</dbReference>
<proteinExistence type="inferred from homology"/>
<dbReference type="InterPro" id="IPR027417">
    <property type="entry name" value="P-loop_NTPase"/>
</dbReference>
<keyword evidence="8" id="KW-0548">Nucleotidyltransferase</keyword>
<accession>A0A0C5IAV9</accession>
<dbReference type="GO" id="GO:0042025">
    <property type="term" value="C:host cell nucleus"/>
    <property type="evidence" value="ECO:0007669"/>
    <property type="project" value="UniProtKB-SubCell"/>
</dbReference>
<evidence type="ECO:0000256" key="4">
    <source>
        <dbReference type="ARBA" id="ARBA00008545"/>
    </source>
</evidence>
<dbReference type="InterPro" id="IPR049912">
    <property type="entry name" value="CRESS_DNA_REP"/>
</dbReference>
<dbReference type="InterPro" id="IPR000605">
    <property type="entry name" value="Helicase_SF3_ssDNA/RNA_vir"/>
</dbReference>
<evidence type="ECO:0000256" key="6">
    <source>
        <dbReference type="ARBA" id="ARBA00022562"/>
    </source>
</evidence>
<evidence type="ECO:0000313" key="25">
    <source>
        <dbReference type="Proteomes" id="UP000097872"/>
    </source>
</evidence>
<organism evidence="24 25">
    <name type="scientific">Avon-Heathcote Estuary associated circular virus 3</name>
    <dbReference type="NCBI Taxonomy" id="1618254"/>
    <lineage>
        <taxon>Viruses</taxon>
        <taxon>Monodnaviria</taxon>
        <taxon>Shotokuvirae</taxon>
        <taxon>Cressdnaviricota</taxon>
        <taxon>Arfiviricetes</taxon>
        <taxon>Saturnivirales</taxon>
        <taxon>Kanorauviridae</taxon>
        <taxon>Shanivirus</taxon>
        <taxon>Shanivirus acrenis</taxon>
    </lineage>
</organism>
<evidence type="ECO:0000256" key="17">
    <source>
        <dbReference type="ARBA" id="ARBA00023124"/>
    </source>
</evidence>
<dbReference type="Gene3D" id="3.40.1310.20">
    <property type="match status" value="1"/>
</dbReference>
<keyword evidence="7" id="KW-0808">Transferase</keyword>
<evidence type="ECO:0000256" key="10">
    <source>
        <dbReference type="ARBA" id="ARBA00022722"/>
    </source>
</evidence>
<comment type="similarity">
    <text evidence="4">Belongs to the nanoviruses/circoviruses replication-associated protein family.</text>
</comment>
<keyword evidence="6" id="KW-1048">Host nucleus</keyword>
<comment type="subcellular location">
    <subcellularLocation>
        <location evidence="3">Host nucleus</location>
    </subcellularLocation>
</comment>
<evidence type="ECO:0000256" key="7">
    <source>
        <dbReference type="ARBA" id="ARBA00022679"/>
    </source>
</evidence>
<evidence type="ECO:0000256" key="1">
    <source>
        <dbReference type="ARBA" id="ARBA00001936"/>
    </source>
</evidence>
<dbReference type="PROSITE" id="PS52020">
    <property type="entry name" value="CRESS_DNA_REP"/>
    <property type="match status" value="1"/>
</dbReference>
<dbReference type="Pfam" id="PF00910">
    <property type="entry name" value="RNA_helicase"/>
    <property type="match status" value="1"/>
</dbReference>
<keyword evidence="17" id="KW-0190">Covalent protein-DNA linkage</keyword>
<evidence type="ECO:0000256" key="22">
    <source>
        <dbReference type="ARBA" id="ARBA00049360"/>
    </source>
</evidence>
<evidence type="ECO:0000256" key="12">
    <source>
        <dbReference type="ARBA" id="ARBA00022741"/>
    </source>
</evidence>
<protein>
    <recommendedName>
        <fullName evidence="5">Replication-associated protein</fullName>
    </recommendedName>
    <alternativeName>
        <fullName evidence="20">ATP-dependent helicase Rep</fullName>
    </alternativeName>
    <alternativeName>
        <fullName evidence="21">RepP</fullName>
    </alternativeName>
</protein>
<evidence type="ECO:0000256" key="8">
    <source>
        <dbReference type="ARBA" id="ARBA00022695"/>
    </source>
</evidence>
<evidence type="ECO:0000259" key="23">
    <source>
        <dbReference type="PROSITE" id="PS52020"/>
    </source>
</evidence>
<dbReference type="GO" id="GO:0016779">
    <property type="term" value="F:nucleotidyltransferase activity"/>
    <property type="evidence" value="ECO:0007669"/>
    <property type="project" value="UniProtKB-KW"/>
</dbReference>
<evidence type="ECO:0000256" key="11">
    <source>
        <dbReference type="ARBA" id="ARBA00022723"/>
    </source>
</evidence>
<keyword evidence="18" id="KW-0238">DNA-binding</keyword>
<comment type="cofactor">
    <cofactor evidence="2">
        <name>Mg(2+)</name>
        <dbReference type="ChEBI" id="CHEBI:18420"/>
    </cofactor>
</comment>
<dbReference type="EMBL" id="KM874297">
    <property type="protein sequence ID" value="AJP36345.1"/>
    <property type="molecule type" value="Genomic_DNA"/>
</dbReference>
<reference evidence="24 25" key="1">
    <citation type="journal article" date="2015" name="Infect. Genet. Evol.">
        <title>Diverse small circular DNA viruses circulating amongst estuarine molluscs.</title>
        <authorList>
            <person name="Dayaram A."/>
            <person name="Goldstien S."/>
            <person name="Arguello Astorga G.R."/>
            <person name="Zawar-Reza P."/>
            <person name="Gomez C."/>
            <person name="Harding J.S."/>
            <person name="Varsani A."/>
        </authorList>
    </citation>
    <scope>NUCLEOTIDE SEQUENCE [LARGE SCALE GENOMIC DNA]</scope>
    <source>
        <strain evidence="24">AHEaCV-3-NZ-3887G-2012</strain>
    </source>
</reference>
<keyword evidence="12" id="KW-0547">Nucleotide-binding</keyword>
<evidence type="ECO:0000256" key="21">
    <source>
        <dbReference type="ARBA" id="ARBA00032243"/>
    </source>
</evidence>
<dbReference type="GO" id="GO:0003724">
    <property type="term" value="F:RNA helicase activity"/>
    <property type="evidence" value="ECO:0007669"/>
    <property type="project" value="InterPro"/>
</dbReference>
<name>A0A0C5IAV9_9VIRU</name>
<dbReference type="GO" id="GO:0003723">
    <property type="term" value="F:RNA binding"/>
    <property type="evidence" value="ECO:0007669"/>
    <property type="project" value="InterPro"/>
</dbReference>
<evidence type="ECO:0000256" key="18">
    <source>
        <dbReference type="ARBA" id="ARBA00023125"/>
    </source>
</evidence>
<dbReference type="GO" id="GO:0003677">
    <property type="term" value="F:DNA binding"/>
    <property type="evidence" value="ECO:0007669"/>
    <property type="project" value="UniProtKB-KW"/>
</dbReference>
<keyword evidence="15" id="KW-0347">Helicase</keyword>
<evidence type="ECO:0000256" key="15">
    <source>
        <dbReference type="ARBA" id="ARBA00022806"/>
    </source>
</evidence>
<evidence type="ECO:0000256" key="19">
    <source>
        <dbReference type="ARBA" id="ARBA00023268"/>
    </source>
</evidence>
<evidence type="ECO:0000256" key="5">
    <source>
        <dbReference type="ARBA" id="ARBA00014531"/>
    </source>
</evidence>
<keyword evidence="11" id="KW-0479">Metal-binding</keyword>
<keyword evidence="9" id="KW-0235">DNA replication</keyword>
<keyword evidence="19" id="KW-0511">Multifunctional enzyme</keyword>
<dbReference type="GO" id="GO:0046872">
    <property type="term" value="F:metal ion binding"/>
    <property type="evidence" value="ECO:0007669"/>
    <property type="project" value="UniProtKB-KW"/>
</dbReference>
<dbReference type="GO" id="GO:0016787">
    <property type="term" value="F:hydrolase activity"/>
    <property type="evidence" value="ECO:0007669"/>
    <property type="project" value="UniProtKB-KW"/>
</dbReference>
<keyword evidence="16" id="KW-0067">ATP-binding</keyword>
<comment type="cofactor">
    <cofactor evidence="1">
        <name>Mn(2+)</name>
        <dbReference type="ChEBI" id="CHEBI:29035"/>
    </cofactor>
</comment>
<keyword evidence="13" id="KW-0255">Endonuclease</keyword>
<keyword evidence="14" id="KW-0378">Hydrolase</keyword>
<keyword evidence="10" id="KW-0540">Nuclease</keyword>
<evidence type="ECO:0000256" key="2">
    <source>
        <dbReference type="ARBA" id="ARBA00001946"/>
    </source>
</evidence>
<comment type="catalytic activity">
    <reaction evidence="22">
        <text>ATP + H2O = ADP + phosphate + H(+)</text>
        <dbReference type="Rhea" id="RHEA:13065"/>
        <dbReference type="ChEBI" id="CHEBI:15377"/>
        <dbReference type="ChEBI" id="CHEBI:15378"/>
        <dbReference type="ChEBI" id="CHEBI:30616"/>
        <dbReference type="ChEBI" id="CHEBI:43474"/>
        <dbReference type="ChEBI" id="CHEBI:456216"/>
    </reaction>
</comment>
<evidence type="ECO:0000256" key="16">
    <source>
        <dbReference type="ARBA" id="ARBA00022840"/>
    </source>
</evidence>
<evidence type="ECO:0000256" key="14">
    <source>
        <dbReference type="ARBA" id="ARBA00022801"/>
    </source>
</evidence>
<feature type="domain" description="CRESS-DNA virus Rep endonuclease" evidence="23">
    <location>
        <begin position="1"/>
        <end position="95"/>
    </location>
</feature>
<dbReference type="Pfam" id="PF02407">
    <property type="entry name" value="Viral_Rep"/>
    <property type="match status" value="1"/>
</dbReference>
<sequence length="264" mass="30457">MNQARFWLLTIRHADFLPYLPPTVDYIKGQLERGDGGFLHWQLVVHFARKIRLRGLKRIFGDSAHAEPTRSDAARDYVWKDDTAIDNTRFELGATPVRRGVSADWESVRECAKRGRLDDIPADIYCRLYGNFKRIAVDHMVPLGIEREVNVYWGVTGSGKSRRAWNEAGLDAFPKDPRTKFWDGYRGHENVVIDEFRGGIDVAHLLRWFDRYPVVVEVKGSSVVLSAKRIWITSNLDPREWYADLDAETLAALLRRLKITQFAI</sequence>
<evidence type="ECO:0000256" key="3">
    <source>
        <dbReference type="ARBA" id="ARBA00004147"/>
    </source>
</evidence>
<dbReference type="Proteomes" id="UP000097872">
    <property type="component" value="Genome"/>
</dbReference>
<dbReference type="GO" id="GO:0006260">
    <property type="term" value="P:DNA replication"/>
    <property type="evidence" value="ECO:0007669"/>
    <property type="project" value="UniProtKB-KW"/>
</dbReference>
<evidence type="ECO:0000256" key="13">
    <source>
        <dbReference type="ARBA" id="ARBA00022759"/>
    </source>
</evidence>